<dbReference type="EMBL" id="CP036402">
    <property type="protein sequence ID" value="QBI18754.1"/>
    <property type="molecule type" value="Genomic_DNA"/>
</dbReference>
<proteinExistence type="predicted"/>
<dbReference type="InterPro" id="IPR050229">
    <property type="entry name" value="GlpE_sulfurtransferase"/>
</dbReference>
<evidence type="ECO:0000259" key="2">
    <source>
        <dbReference type="PROSITE" id="PS50206"/>
    </source>
</evidence>
<dbReference type="InterPro" id="IPR001763">
    <property type="entry name" value="Rhodanese-like_dom"/>
</dbReference>
<feature type="region of interest" description="Disordered" evidence="1">
    <location>
        <begin position="1"/>
        <end position="107"/>
    </location>
</feature>
<evidence type="ECO:0000313" key="3">
    <source>
        <dbReference type="EMBL" id="QBI18754.1"/>
    </source>
</evidence>
<dbReference type="SMART" id="SM00450">
    <property type="entry name" value="RHOD"/>
    <property type="match status" value="1"/>
</dbReference>
<dbReference type="Proteomes" id="UP000291469">
    <property type="component" value="Chromosome"/>
</dbReference>
<dbReference type="Pfam" id="PF00581">
    <property type="entry name" value="Rhodanese"/>
    <property type="match status" value="1"/>
</dbReference>
<dbReference type="SUPFAM" id="SSF52821">
    <property type="entry name" value="Rhodanese/Cell cycle control phosphatase"/>
    <property type="match status" value="1"/>
</dbReference>
<dbReference type="InterPro" id="IPR036873">
    <property type="entry name" value="Rhodanese-like_dom_sf"/>
</dbReference>
<feature type="domain" description="Rhodanese" evidence="2">
    <location>
        <begin position="152"/>
        <end position="241"/>
    </location>
</feature>
<sequence>MTRPPHRGGQKRAGLGQRPARWQNVGLNRIKHKGSLRGYPEPLESGQPSSDRAGHNGALRRCERACPRSSGHTRLRRRVASPDAATLPDAGPPPRSPIEPTTRKPHAQEDEAIVVLALVTSLVLATVPSRGDGPDAPRDLPEPEGAAEFAERSASARLIDVRTPAEYADGHLSGAELIDVQGEDFRERVEELPRDEPYYLYCRSGNRSGHAARVMAAMGFADVTNIGGYEKLVEAGLSPDG</sequence>
<reference evidence="3 4" key="1">
    <citation type="submission" date="2019-01" db="EMBL/GenBank/DDBJ databases">
        <title>Egibacter rhizosphaerae EGI 80759T.</title>
        <authorList>
            <person name="Chen D.-D."/>
            <person name="Tian Y."/>
            <person name="Jiao J.-Y."/>
            <person name="Zhang X.-T."/>
            <person name="Zhang Y.-G."/>
            <person name="Zhang Y."/>
            <person name="Xiao M."/>
            <person name="Shu W.-S."/>
            <person name="Li W.-J."/>
        </authorList>
    </citation>
    <scope>NUCLEOTIDE SEQUENCE [LARGE SCALE GENOMIC DNA]</scope>
    <source>
        <strain evidence="3 4">EGI 80759</strain>
    </source>
</reference>
<gene>
    <name evidence="3" type="ORF">ER308_03775</name>
</gene>
<dbReference type="Gene3D" id="3.40.250.10">
    <property type="entry name" value="Rhodanese-like domain"/>
    <property type="match status" value="1"/>
</dbReference>
<evidence type="ECO:0000313" key="4">
    <source>
        <dbReference type="Proteomes" id="UP000291469"/>
    </source>
</evidence>
<dbReference type="AlphaFoldDB" id="A0A411YC23"/>
<protein>
    <submittedName>
        <fullName evidence="3">Rhodanese-like domain-containing protein</fullName>
    </submittedName>
</protein>
<evidence type="ECO:0000256" key="1">
    <source>
        <dbReference type="SAM" id="MobiDB-lite"/>
    </source>
</evidence>
<dbReference type="CDD" id="cd00158">
    <property type="entry name" value="RHOD"/>
    <property type="match status" value="1"/>
</dbReference>
<dbReference type="PANTHER" id="PTHR43031:SF1">
    <property type="entry name" value="PYRIDINE NUCLEOTIDE-DISULPHIDE OXIDOREDUCTASE"/>
    <property type="match status" value="1"/>
</dbReference>
<dbReference type="PANTHER" id="PTHR43031">
    <property type="entry name" value="FAD-DEPENDENT OXIDOREDUCTASE"/>
    <property type="match status" value="1"/>
</dbReference>
<accession>A0A411YC23</accession>
<keyword evidence="4" id="KW-1185">Reference proteome</keyword>
<dbReference type="OrthoDB" id="9800872at2"/>
<dbReference type="KEGG" id="erz:ER308_03775"/>
<feature type="compositionally biased region" description="Basic residues" evidence="1">
    <location>
        <begin position="1"/>
        <end position="10"/>
    </location>
</feature>
<organism evidence="3 4">
    <name type="scientific">Egibacter rhizosphaerae</name>
    <dbReference type="NCBI Taxonomy" id="1670831"/>
    <lineage>
        <taxon>Bacteria</taxon>
        <taxon>Bacillati</taxon>
        <taxon>Actinomycetota</taxon>
        <taxon>Nitriliruptoria</taxon>
        <taxon>Egibacterales</taxon>
        <taxon>Egibacteraceae</taxon>
        <taxon>Egibacter</taxon>
    </lineage>
</organism>
<name>A0A411YC23_9ACTN</name>
<dbReference type="PROSITE" id="PS50206">
    <property type="entry name" value="RHODANESE_3"/>
    <property type="match status" value="1"/>
</dbReference>